<name>A0AAX3K6M7_9FIRM</name>
<evidence type="ECO:0000313" key="5">
    <source>
        <dbReference type="Proteomes" id="UP001210690"/>
    </source>
</evidence>
<dbReference type="Proteomes" id="UP001210690">
    <property type="component" value="Chromosome"/>
</dbReference>
<feature type="transmembrane region" description="Helical" evidence="2">
    <location>
        <begin position="1761"/>
        <end position="1780"/>
    </location>
</feature>
<dbReference type="EMBL" id="CP101412">
    <property type="protein sequence ID" value="WBB30751.1"/>
    <property type="molecule type" value="Genomic_DNA"/>
</dbReference>
<dbReference type="CDD" id="cd00222">
    <property type="entry name" value="CollagenBindB"/>
    <property type="match status" value="6"/>
</dbReference>
<sequence length="1787" mass="200948">MKENSNKRMLSLLLVFFMLLNLFVPIIGVHAENTYTNKDKNVEKTVTSSKTETDSNSIKKESIKEADDSNAEKSKKIKESDDSNSENGKSISEIDKLNTEKSKLGKEDKLKPEGLKSSSRLSDQIENLKVELKYKSQTQYYTIDQISTSIHIDASGITGEIDGMYMDIELPTKEYKNEGWSNSADKYVDNFSLPSLSEVKFIKNAEKINGSNSTIYRVHFNKIDSTTVLELPYIFSFTDGLVPSDYKLQPKVKFYNSQGTMIKELKDQEYTPKYPNYLSKKLIAGDAGNGQTVYGGLSNPNDKNRVSADKTEPVPFTFSFLKDPNTPRSTERKLDTIVIKDVLPTYENSKGETVRAKFDPSINPGWTDNHDGTISYTYKVTSQDSEHNKLNEKVILYLSFPDAKFKEGKQNISFKNKVEMTGIPYNKANNEKYESKSEIDFYITADDFSGMGILAKRVGWGQSSIPFDKYGLWSENVKYDVKIANKFSKPIKEIVLVEDAKDFDPRLYVRSIEGVFERAPAVKPLTDHVEIRAYKEDGGYDIFKPGDAVNSKTEAELADTANRVIHGEIPIENTKPAKVVYNKISIVIKDYELPPGGVIDFSVYMGFKDPFNLKYSDKKDILNTISLNAKRVLWDNTESDIQVKDSASTGFTPLKEEAGLHKGTINNNTGIEGEEVRFWITAELNKMSKGRYLKNPTMIDLLPEGLSATSDTTVSGVYNTQSLIQKWEIIKNYNNTGRDAIKIEFKSDLLANLQGGNDKKTDFNIVIEKVKINKNIISSKAETEDNNNDNEVYFSYGDSGFPEEVESAQKVKDILDINQNKRTDDFVLKSKSKVLGTVVDSIQSRKYIRSLEPDEGQTGLNYNRTFVDEITTKFSDDSGVSGRFQYKLSVRNYFNSDLRKLEIYDVLPNDKDIRGSKFRNILQSPVLIKLKGVDKTNDFNIYYRTDTYPSDDVQSEMSSDKWTLTPSNYNDVTAIKIVSKNGTVIPPYTILDIFLEMKAPLYNENLSGKSSVNNFKVKYNDGSDFGTSNNVENKLEERTKVVVSKEWEDDYKGSMVSSLDIPFAGKNLLDSYGIPIPAPVKSIEVELYADGVSTGIKKELNDRNGWKAVFDNLPVSKTLGGKPIEYTVKEVGGETGSIKIDGSWYKIVIEGSMKEGFKITNKKLPPLTPLIPPTRDIKVKKEWKDSKGNVLDAPVEKIEVELYKNGTATGIKKELNKDNNWTATFEKLPVSATLGGTNHNYTVKEVGEDGNAIQLNNKWYGVSYAGTMKDGFTITNKEKLPWTPMIPPTRDIKVTKEWKDIKGNIIEAPVEKIEVELYKDGVATGKKVELTKANNWTATFEKLEVADKLGSTNYYQYAVKEVGESGSAIQLNNKWYGVSYAGTMKDGFTITNKEKMPWTPMIPPTRDIKVTKEWKDIKGNIIKASVEKIEVELYKDGEATGIKKELNKDNDWTATFEKLEVADKLGSTNYYQYTVKEVGESGNAIQLNNKWFGVAYAGTMKDGFTITNKEKMPWTPMEIPTRDLKVTKTWDLLEGHTIPVNEIEVELFKDNVSTGKKLTLNEANNWTATFEKLPVSATLGGANHNYTVKEVGESGNAIQLNNKWYGVTYGGTMKDGFTITNKEKTPWTPMIPPTRDIKVTKEWKDIKGNVLESPAEKIEVELYKDGVATGKKVELTKANNWTATFEKLEVADGLGSTNYYQYTVKEVGESGNSIKFGSNSYNVSYSGSMKDGFTITNKNVEIPKPFKPSTKLPKTGSSNDLSLYIYCILTSVTLLGLIAYRRNKYTK</sequence>
<dbReference type="Gene3D" id="2.60.40.740">
    <property type="match status" value="1"/>
</dbReference>
<dbReference type="Gene3D" id="2.60.40.1140">
    <property type="entry name" value="Collagen-binding surface protein Cna, B-type domain"/>
    <property type="match status" value="6"/>
</dbReference>
<dbReference type="SUPFAM" id="SSF49478">
    <property type="entry name" value="Cna protein B-type domain"/>
    <property type="match status" value="6"/>
</dbReference>
<evidence type="ECO:0000259" key="3">
    <source>
        <dbReference type="Pfam" id="PF05738"/>
    </source>
</evidence>
<feature type="domain" description="CNA-B" evidence="3">
    <location>
        <begin position="1177"/>
        <end position="1277"/>
    </location>
</feature>
<feature type="compositionally biased region" description="Basic and acidic residues" evidence="1">
    <location>
        <begin position="51"/>
        <end position="81"/>
    </location>
</feature>
<feature type="domain" description="CNA-B" evidence="3">
    <location>
        <begin position="1081"/>
        <end position="1162"/>
    </location>
</feature>
<feature type="domain" description="CNA-B" evidence="3">
    <location>
        <begin position="1525"/>
        <end position="1622"/>
    </location>
</feature>
<accession>A0AAX3K6M7</accession>
<evidence type="ECO:0000313" key="4">
    <source>
        <dbReference type="EMBL" id="WBB30751.1"/>
    </source>
</evidence>
<dbReference type="InterPro" id="IPR008454">
    <property type="entry name" value="Collagen-bd_Cna-like_B-typ_dom"/>
</dbReference>
<protein>
    <submittedName>
        <fullName evidence="4">Cna B-type domain-containing protein</fullName>
    </submittedName>
</protein>
<feature type="region of interest" description="Disordered" evidence="1">
    <location>
        <begin position="42"/>
        <end position="98"/>
    </location>
</feature>
<gene>
    <name evidence="4" type="ORF">NM222_07305</name>
</gene>
<evidence type="ECO:0000256" key="2">
    <source>
        <dbReference type="SAM" id="Phobius"/>
    </source>
</evidence>
<reference evidence="4" key="1">
    <citation type="submission" date="2022-07" db="EMBL/GenBank/DDBJ databases">
        <title>Parvimonas micra travels from the subgingival sulcus of the human oral cavity to the colorectal adenocarcinoma.</title>
        <authorList>
            <person name="Conde-Perez K."/>
            <person name="Buetas E."/>
            <person name="Aja-Macaya P."/>
            <person name="Martin-De Arribas E."/>
            <person name="Iglesias-Corras I."/>
            <person name="Trigo-Tasende N."/>
            <person name="Nasser-Ali M."/>
            <person name="Estevez L.S."/>
            <person name="Rumbo-Feal S."/>
            <person name="Otero-Alen B."/>
            <person name="Noguera J.F."/>
            <person name="Concha A."/>
            <person name="Pardinas-Lopez S."/>
            <person name="Carda-Dieguez M."/>
            <person name="Gomez-Randulfe I."/>
            <person name="Martinez-Lago N."/>
            <person name="Ladra S."/>
            <person name="Aparicio L.A."/>
            <person name="Bou G."/>
            <person name="Mira A."/>
            <person name="Vallejo J.A."/>
            <person name="Poza M."/>
        </authorList>
    </citation>
    <scope>NUCLEOTIDE SEQUENCE</scope>
    <source>
        <strain evidence="4">PM102KC-G-1</strain>
    </source>
</reference>
<feature type="domain" description="CNA-B" evidence="3">
    <location>
        <begin position="1637"/>
        <end position="1738"/>
    </location>
</feature>
<feature type="domain" description="CNA-B" evidence="3">
    <location>
        <begin position="1292"/>
        <end position="1393"/>
    </location>
</feature>
<evidence type="ECO:0000256" key="1">
    <source>
        <dbReference type="SAM" id="MobiDB-lite"/>
    </source>
</evidence>
<keyword evidence="2" id="KW-0812">Transmembrane</keyword>
<keyword evidence="2" id="KW-1133">Transmembrane helix</keyword>
<proteinExistence type="predicted"/>
<dbReference type="RefSeq" id="WP_269755159.1">
    <property type="nucleotide sequence ID" value="NZ_CP101412.1"/>
</dbReference>
<feature type="domain" description="CNA-B" evidence="3">
    <location>
        <begin position="1408"/>
        <end position="1509"/>
    </location>
</feature>
<keyword evidence="2" id="KW-0472">Membrane</keyword>
<organism evidence="4 5">
    <name type="scientific">Parvimonas micra</name>
    <dbReference type="NCBI Taxonomy" id="33033"/>
    <lineage>
        <taxon>Bacteria</taxon>
        <taxon>Bacillati</taxon>
        <taxon>Bacillota</taxon>
        <taxon>Tissierellia</taxon>
        <taxon>Tissierellales</taxon>
        <taxon>Peptoniphilaceae</taxon>
        <taxon>Parvimonas</taxon>
    </lineage>
</organism>
<dbReference type="Pfam" id="PF05738">
    <property type="entry name" value="Cna_B"/>
    <property type="match status" value="6"/>
</dbReference>